<feature type="region of interest" description="Disordered" evidence="5">
    <location>
        <begin position="174"/>
        <end position="207"/>
    </location>
</feature>
<feature type="region of interest" description="Disordered" evidence="5">
    <location>
        <begin position="395"/>
        <end position="473"/>
    </location>
</feature>
<evidence type="ECO:0000313" key="8">
    <source>
        <dbReference type="Proteomes" id="UP001141552"/>
    </source>
</evidence>
<feature type="compositionally biased region" description="Basic residues" evidence="5">
    <location>
        <begin position="420"/>
        <end position="442"/>
    </location>
</feature>
<comment type="similarity">
    <text evidence="2">Belongs to the SAS10 family.</text>
</comment>
<keyword evidence="3" id="KW-0597">Phosphoprotein</keyword>
<comment type="caution">
    <text evidence="7">The sequence shown here is derived from an EMBL/GenBank/DDBJ whole genome shotgun (WGS) entry which is preliminary data.</text>
</comment>
<dbReference type="GO" id="GO:0000462">
    <property type="term" value="P:maturation of SSU-rRNA from tricistronic rRNA transcript (SSU-rRNA, 5.8S rRNA, LSU-rRNA)"/>
    <property type="evidence" value="ECO:0007669"/>
    <property type="project" value="TreeGrafter"/>
</dbReference>
<reference evidence="7" key="2">
    <citation type="journal article" date="2023" name="Plants (Basel)">
        <title>Annotation of the Turnera subulata (Passifloraceae) Draft Genome Reveals the S-Locus Evolved after the Divergence of Turneroideae from Passifloroideae in a Stepwise Manner.</title>
        <authorList>
            <person name="Henning P.M."/>
            <person name="Roalson E.H."/>
            <person name="Mir W."/>
            <person name="McCubbin A.G."/>
            <person name="Shore J.S."/>
        </authorList>
    </citation>
    <scope>NUCLEOTIDE SEQUENCE</scope>
    <source>
        <strain evidence="7">F60SS</strain>
    </source>
</reference>
<feature type="region of interest" description="Disordered" evidence="5">
    <location>
        <begin position="1"/>
        <end position="27"/>
    </location>
</feature>
<keyword evidence="8" id="KW-1185">Reference proteome</keyword>
<dbReference type="Proteomes" id="UP001141552">
    <property type="component" value="Unassembled WGS sequence"/>
</dbReference>
<name>A0A9Q0FC78_9ROSI</name>
<feature type="compositionally biased region" description="Basic and acidic residues" evidence="5">
    <location>
        <begin position="180"/>
        <end position="205"/>
    </location>
</feature>
<protein>
    <recommendedName>
        <fullName evidence="6">Sas10 C-terminal domain-containing protein</fullName>
    </recommendedName>
</protein>
<comment type="subcellular location">
    <subcellularLocation>
        <location evidence="1">Nucleus</location>
    </subcellularLocation>
</comment>
<reference evidence="7" key="1">
    <citation type="submission" date="2022-02" db="EMBL/GenBank/DDBJ databases">
        <authorList>
            <person name="Henning P.M."/>
            <person name="McCubbin A.G."/>
            <person name="Shore J.S."/>
        </authorList>
    </citation>
    <scope>NUCLEOTIDE SEQUENCE</scope>
    <source>
        <strain evidence="7">F60SS</strain>
        <tissue evidence="7">Leaves</tissue>
    </source>
</reference>
<proteinExistence type="inferred from homology"/>
<dbReference type="EMBL" id="JAKUCV010006262">
    <property type="protein sequence ID" value="KAJ4828099.1"/>
    <property type="molecule type" value="Genomic_DNA"/>
</dbReference>
<dbReference type="Pfam" id="PF04000">
    <property type="entry name" value="Sas10_Utp3"/>
    <property type="match status" value="1"/>
</dbReference>
<evidence type="ECO:0000259" key="6">
    <source>
        <dbReference type="Pfam" id="PF09368"/>
    </source>
</evidence>
<organism evidence="7 8">
    <name type="scientific">Turnera subulata</name>
    <dbReference type="NCBI Taxonomy" id="218843"/>
    <lineage>
        <taxon>Eukaryota</taxon>
        <taxon>Viridiplantae</taxon>
        <taxon>Streptophyta</taxon>
        <taxon>Embryophyta</taxon>
        <taxon>Tracheophyta</taxon>
        <taxon>Spermatophyta</taxon>
        <taxon>Magnoliopsida</taxon>
        <taxon>eudicotyledons</taxon>
        <taxon>Gunneridae</taxon>
        <taxon>Pentapetalae</taxon>
        <taxon>rosids</taxon>
        <taxon>fabids</taxon>
        <taxon>Malpighiales</taxon>
        <taxon>Passifloraceae</taxon>
        <taxon>Turnera</taxon>
    </lineage>
</organism>
<keyword evidence="4" id="KW-0539">Nucleus</keyword>
<dbReference type="InterPro" id="IPR018972">
    <property type="entry name" value="Sas10_C_dom"/>
</dbReference>
<dbReference type="OrthoDB" id="1924577at2759"/>
<dbReference type="PANTHER" id="PTHR13237">
    <property type="entry name" value="SOMETHING ABOUT SILENCING PROTEIN 10-RELATED"/>
    <property type="match status" value="1"/>
</dbReference>
<evidence type="ECO:0000256" key="3">
    <source>
        <dbReference type="ARBA" id="ARBA00022553"/>
    </source>
</evidence>
<gene>
    <name evidence="7" type="ORF">Tsubulata_034463</name>
</gene>
<evidence type="ECO:0000256" key="4">
    <source>
        <dbReference type="ARBA" id="ARBA00023242"/>
    </source>
</evidence>
<evidence type="ECO:0000313" key="7">
    <source>
        <dbReference type="EMBL" id="KAJ4828099.1"/>
    </source>
</evidence>
<dbReference type="InterPro" id="IPR007146">
    <property type="entry name" value="Sas10/Utp3/C1D"/>
</dbReference>
<sequence length="473" mass="53105">MGKKGRNQNKDSINLKKRSTNEYVDPKDMDDEIDAFHKQRDVIPLDVVGVGEFSDDEEEPVFDDKVKVCGDMKGGAVRYIEVKQLRLLTYCQAITFCLVLKTEGHSVHDHPVVACLVEIKELFDKMKPLDGNLPPELEELLKEDQESEMMKHPPVEEKNLPALPTNLARKGHVPFLKPCDQQKEEKGTNELTKSEPHKDGSSKEDKRKRKNGVFCSFAVKSNKERKHSKLVNRPFETFDDFNDDAISVKNGTLGSKIQSQLVPAKQNTPKGVSLGTYMLCLYISASESNSTFCNHVISGDDDLPKRDGIGERRMKFEMGALARTGVTFEDAAGNELDDEHVDEASDTDEDGDEEEDGNSGDSGDEFYKQVEQQRAAKRAAKAQIYTRIQAVPSLPETVDGKPKINYQIEKNKGLTPSRPKSAKNPRKKYREKHKKQQQRRKGQAREVRKPAGPYAGEASGINPGISKSIRFKN</sequence>
<dbReference type="Pfam" id="PF09368">
    <property type="entry name" value="Sas10"/>
    <property type="match status" value="1"/>
</dbReference>
<evidence type="ECO:0000256" key="5">
    <source>
        <dbReference type="SAM" id="MobiDB-lite"/>
    </source>
</evidence>
<dbReference type="AlphaFoldDB" id="A0A9Q0FC78"/>
<dbReference type="PANTHER" id="PTHR13237:SF8">
    <property type="entry name" value="SOMETHING ABOUT SILENCING PROTEIN 10"/>
    <property type="match status" value="1"/>
</dbReference>
<accession>A0A9Q0FC78</accession>
<evidence type="ECO:0000256" key="2">
    <source>
        <dbReference type="ARBA" id="ARBA00010979"/>
    </source>
</evidence>
<feature type="compositionally biased region" description="Acidic residues" evidence="5">
    <location>
        <begin position="335"/>
        <end position="364"/>
    </location>
</feature>
<evidence type="ECO:0000256" key="1">
    <source>
        <dbReference type="ARBA" id="ARBA00004123"/>
    </source>
</evidence>
<feature type="domain" description="Sas10 C-terminal" evidence="6">
    <location>
        <begin position="399"/>
        <end position="471"/>
    </location>
</feature>
<feature type="region of interest" description="Disordered" evidence="5">
    <location>
        <begin position="332"/>
        <end position="364"/>
    </location>
</feature>
<dbReference type="GO" id="GO:0032040">
    <property type="term" value="C:small-subunit processome"/>
    <property type="evidence" value="ECO:0007669"/>
    <property type="project" value="TreeGrafter"/>
</dbReference>